<dbReference type="Proteomes" id="UP000005237">
    <property type="component" value="Unassembled WGS sequence"/>
</dbReference>
<dbReference type="AlphaFoldDB" id="A0A8R1I1H4"/>
<feature type="compositionally biased region" description="Acidic residues" evidence="1">
    <location>
        <begin position="13"/>
        <end position="24"/>
    </location>
</feature>
<evidence type="ECO:0000256" key="1">
    <source>
        <dbReference type="SAM" id="MobiDB-lite"/>
    </source>
</evidence>
<organism evidence="2 3">
    <name type="scientific">Caenorhabditis japonica</name>
    <dbReference type="NCBI Taxonomy" id="281687"/>
    <lineage>
        <taxon>Eukaryota</taxon>
        <taxon>Metazoa</taxon>
        <taxon>Ecdysozoa</taxon>
        <taxon>Nematoda</taxon>
        <taxon>Chromadorea</taxon>
        <taxon>Rhabditida</taxon>
        <taxon>Rhabditina</taxon>
        <taxon>Rhabditomorpha</taxon>
        <taxon>Rhabditoidea</taxon>
        <taxon>Rhabditidae</taxon>
        <taxon>Peloderinae</taxon>
        <taxon>Caenorhabditis</taxon>
    </lineage>
</organism>
<feature type="compositionally biased region" description="Basic and acidic residues" evidence="1">
    <location>
        <begin position="87"/>
        <end position="117"/>
    </location>
</feature>
<feature type="compositionally biased region" description="Polar residues" evidence="1">
    <location>
        <begin position="33"/>
        <end position="50"/>
    </location>
</feature>
<evidence type="ECO:0000313" key="3">
    <source>
        <dbReference type="Proteomes" id="UP000005237"/>
    </source>
</evidence>
<reference evidence="3" key="1">
    <citation type="submission" date="2010-08" db="EMBL/GenBank/DDBJ databases">
        <authorList>
            <consortium name="Caenorhabditis japonica Sequencing Consortium"/>
            <person name="Wilson R.K."/>
        </authorList>
    </citation>
    <scope>NUCLEOTIDE SEQUENCE [LARGE SCALE GENOMIC DNA]</scope>
    <source>
        <strain evidence="3">DF5081</strain>
    </source>
</reference>
<evidence type="ECO:0000313" key="2">
    <source>
        <dbReference type="EnsemblMetazoa" id="CJA16985.1"/>
    </source>
</evidence>
<feature type="region of interest" description="Disordered" evidence="1">
    <location>
        <begin position="230"/>
        <end position="308"/>
    </location>
</feature>
<feature type="region of interest" description="Disordered" evidence="1">
    <location>
        <begin position="77"/>
        <end position="117"/>
    </location>
</feature>
<keyword evidence="3" id="KW-1185">Reference proteome</keyword>
<name>A0A8R1I1H4_CAEJA</name>
<reference evidence="2" key="2">
    <citation type="submission" date="2022-06" db="UniProtKB">
        <authorList>
            <consortium name="EnsemblMetazoa"/>
        </authorList>
    </citation>
    <scope>IDENTIFICATION</scope>
    <source>
        <strain evidence="2">DF5081</strain>
    </source>
</reference>
<protein>
    <submittedName>
        <fullName evidence="2">Uncharacterized protein</fullName>
    </submittedName>
</protein>
<sequence>MLTLPWWVLGTSPDEDEDEDEVIEESTHEVQESLPSTPISMFRTPSSTPNDKVFKAPLPISIPDSSTVRKVAKRLSQTLESASPKMRKTDTNKSFERKETEVMDKSGRDEEDGLFDHGDHDETFRLLDSVYPHPESSTSVLDKSDESFAEKSIVPHLDANGNEESFDVDEQNSIATPPPREFPMFFTSFNDTTVLFNTTIAGDYDAERHQKDDAVGDWIFKGNKMLETKSPAETTKVTSIPDASLKNKRKPRGKSVGNQEKSSRRRRINKKTMEDFEKPVVSPSIPTLSVRKTPSRRAKTYKSLKEMD</sequence>
<accession>A0A8R1I1H4</accession>
<dbReference type="EnsemblMetazoa" id="CJA16985.1">
    <property type="protein sequence ID" value="CJA16985.1"/>
    <property type="gene ID" value="WBGene00136188"/>
</dbReference>
<feature type="region of interest" description="Disordered" evidence="1">
    <location>
        <begin position="1"/>
        <end position="54"/>
    </location>
</feature>
<proteinExistence type="predicted"/>
<feature type="compositionally biased region" description="Basic residues" evidence="1">
    <location>
        <begin position="293"/>
        <end position="302"/>
    </location>
</feature>